<dbReference type="Proteomes" id="UP000536275">
    <property type="component" value="Unassembled WGS sequence"/>
</dbReference>
<evidence type="ECO:0000256" key="3">
    <source>
        <dbReference type="ARBA" id="ARBA00074895"/>
    </source>
</evidence>
<dbReference type="AlphaFoldDB" id="A0A8H6BXS3"/>
<protein>
    <recommendedName>
        <fullName evidence="3">Ubiquitin fusion degradation protein 1</fullName>
    </recommendedName>
</protein>
<evidence type="ECO:0000259" key="5">
    <source>
        <dbReference type="Pfam" id="PF03152"/>
    </source>
</evidence>
<sequence length="336" mass="37390">MFSGFGSSIYGSGFGSSGFPSNKFEEYFRCYPIAMMPDLIRKDDANYGGKIFLPPSALNKLTMLHIRYPMLFEIKNEQNEKLTHSGVLEFIAEEGRTYLPQWMMNTLELTPGSLIKITNCDLNLGKFVKIEPQSVDFLDISDPKAVLENVLRKFSTLTVNDIIEVNYNDAIYGIRVLEVKPDSTSKGICVVETDLETDFAPPVGYVEPEYKPKTVEPSSKPIDPSKVNKSAGAATMAKSINYAKLVAEAGKTTKFSGSDAPPVPLSLPENQLFFGFPVVLPTQEEIDEESKEELKKQQAFSGSGQSLRQSKKRKDKNTNYPSLKNHTRSPDAIEID</sequence>
<dbReference type="GO" id="GO:0006511">
    <property type="term" value="P:ubiquitin-dependent protein catabolic process"/>
    <property type="evidence" value="ECO:0007669"/>
    <property type="project" value="InterPro"/>
</dbReference>
<evidence type="ECO:0000256" key="1">
    <source>
        <dbReference type="ARBA" id="ARBA00006043"/>
    </source>
</evidence>
<dbReference type="PANTHER" id="PTHR12555">
    <property type="entry name" value="UBIQUITIN FUSION DEGRADATON PROTEIN 1"/>
    <property type="match status" value="1"/>
</dbReference>
<dbReference type="FunFam" id="2.40.40.50:FF:000001">
    <property type="entry name" value="Ubiquitin fusion degradation protein 1 homolog"/>
    <property type="match status" value="1"/>
</dbReference>
<dbReference type="InterPro" id="IPR055417">
    <property type="entry name" value="UFD1_N1"/>
</dbReference>
<feature type="domain" description="Ubiquitin fusion degradation protein UFD1 N-terminal subdomain 1" evidence="5">
    <location>
        <begin position="24"/>
        <end position="122"/>
    </location>
</feature>
<evidence type="ECO:0000313" key="7">
    <source>
        <dbReference type="EMBL" id="KAF6065096.1"/>
    </source>
</evidence>
<organism evidence="7 8">
    <name type="scientific">Candida albicans</name>
    <name type="common">Yeast</name>
    <dbReference type="NCBI Taxonomy" id="5476"/>
    <lineage>
        <taxon>Eukaryota</taxon>
        <taxon>Fungi</taxon>
        <taxon>Dikarya</taxon>
        <taxon>Ascomycota</taxon>
        <taxon>Saccharomycotina</taxon>
        <taxon>Pichiomycetes</taxon>
        <taxon>Debaryomycetaceae</taxon>
        <taxon>Candida/Lodderomyces clade</taxon>
        <taxon>Candida</taxon>
    </lineage>
</organism>
<accession>A0A8H6BXS3</accession>
<reference evidence="7 8" key="1">
    <citation type="submission" date="2020-03" db="EMBL/GenBank/DDBJ databases">
        <title>FDA dAtabase for Regulatory Grade micrObial Sequences (FDA-ARGOS): Supporting development and validation of Infectious Disease Dx tests.</title>
        <authorList>
            <person name="Campos J."/>
            <person name="Goldberg B."/>
            <person name="Tallon L."/>
            <person name="Sadzewicz L."/>
            <person name="Vavikolanu K."/>
            <person name="Mehta A."/>
            <person name="Aluvathingal J."/>
            <person name="Nadendla S."/>
            <person name="Nandy P."/>
            <person name="Geyer C."/>
            <person name="Yan Y."/>
            <person name="Sichtig H."/>
        </authorList>
    </citation>
    <scope>NUCLEOTIDE SEQUENCE [LARGE SCALE GENOMIC DNA]</scope>
    <source>
        <strain evidence="7 8">FDAARGOS_656</strain>
    </source>
</reference>
<evidence type="ECO:0000259" key="6">
    <source>
        <dbReference type="Pfam" id="PF24842"/>
    </source>
</evidence>
<evidence type="ECO:0000256" key="4">
    <source>
        <dbReference type="SAM" id="MobiDB-lite"/>
    </source>
</evidence>
<gene>
    <name evidence="7" type="ORF">FOB64_004867</name>
</gene>
<feature type="compositionally biased region" description="Polar residues" evidence="4">
    <location>
        <begin position="298"/>
        <end position="308"/>
    </location>
</feature>
<keyword evidence="2" id="KW-0833">Ubl conjugation pathway</keyword>
<dbReference type="InterPro" id="IPR042299">
    <property type="entry name" value="Ufd1-like_Nn"/>
</dbReference>
<dbReference type="Gene3D" id="3.10.330.10">
    <property type="match status" value="1"/>
</dbReference>
<proteinExistence type="inferred from homology"/>
<comment type="caution">
    <text evidence="7">The sequence shown here is derived from an EMBL/GenBank/DDBJ whole genome shotgun (WGS) entry which is preliminary data.</text>
</comment>
<dbReference type="GO" id="GO:0032182">
    <property type="term" value="F:ubiquitin-like protein binding"/>
    <property type="evidence" value="ECO:0007669"/>
    <property type="project" value="UniProtKB-ARBA"/>
</dbReference>
<evidence type="ECO:0000256" key="2">
    <source>
        <dbReference type="ARBA" id="ARBA00022786"/>
    </source>
</evidence>
<dbReference type="PANTHER" id="PTHR12555:SF13">
    <property type="entry name" value="UBIQUITIN RECOGNITION FACTOR IN ER-ASSOCIATED DEGRADATION PROTEIN 1"/>
    <property type="match status" value="1"/>
</dbReference>
<dbReference type="EMBL" id="JABWAD010000059">
    <property type="protein sequence ID" value="KAF6065096.1"/>
    <property type="molecule type" value="Genomic_DNA"/>
</dbReference>
<feature type="domain" description="Ubiquitin fusion degradation protein UFD1 N-terminal subdomain 2" evidence="6">
    <location>
        <begin position="125"/>
        <end position="202"/>
    </location>
</feature>
<evidence type="ECO:0000313" key="8">
    <source>
        <dbReference type="Proteomes" id="UP000536275"/>
    </source>
</evidence>
<dbReference type="Gene3D" id="2.40.40.50">
    <property type="entry name" value="Ubiquitin fusion degradation protein UFD1, N-terminal domain"/>
    <property type="match status" value="1"/>
</dbReference>
<dbReference type="GO" id="GO:0036503">
    <property type="term" value="P:ERAD pathway"/>
    <property type="evidence" value="ECO:0007669"/>
    <property type="project" value="TreeGrafter"/>
</dbReference>
<dbReference type="GO" id="GO:0034098">
    <property type="term" value="C:VCP-NPL4-UFD1 AAA ATPase complex"/>
    <property type="evidence" value="ECO:0007669"/>
    <property type="project" value="TreeGrafter"/>
</dbReference>
<dbReference type="InterPro" id="IPR004854">
    <property type="entry name" value="Ufd1-like"/>
</dbReference>
<dbReference type="Pfam" id="PF03152">
    <property type="entry name" value="UFD1_N1"/>
    <property type="match status" value="1"/>
</dbReference>
<feature type="region of interest" description="Disordered" evidence="4">
    <location>
        <begin position="284"/>
        <end position="336"/>
    </location>
</feature>
<dbReference type="InterPro" id="IPR055418">
    <property type="entry name" value="UFD1_N2"/>
</dbReference>
<dbReference type="Pfam" id="PF24842">
    <property type="entry name" value="UFD1_N2"/>
    <property type="match status" value="1"/>
</dbReference>
<dbReference type="GO" id="GO:0031593">
    <property type="term" value="F:polyubiquitin modification-dependent protein binding"/>
    <property type="evidence" value="ECO:0007669"/>
    <property type="project" value="TreeGrafter"/>
</dbReference>
<name>A0A8H6BXS3_CANAX</name>
<comment type="similarity">
    <text evidence="1">Belongs to the UFD1 family.</text>
</comment>